<accession>A0AAE5WTN5</accession>
<dbReference type="RefSeq" id="WP_054184112.1">
    <property type="nucleotide sequence ID" value="NZ_CP035001.1"/>
</dbReference>
<dbReference type="AlphaFoldDB" id="A0AAE5WTN5"/>
<evidence type="ECO:0008006" key="3">
    <source>
        <dbReference type="Google" id="ProtNLM"/>
    </source>
</evidence>
<protein>
    <recommendedName>
        <fullName evidence="3">Lipoprotein</fullName>
    </recommendedName>
</protein>
<reference evidence="1 2" key="1">
    <citation type="submission" date="2019-01" db="EMBL/GenBank/DDBJ databases">
        <title>Genomic insights into the origins and evolution of symbiotic genes in the Phaseolus vulgaris microsymbionts.</title>
        <authorList>
            <person name="Tong W."/>
        </authorList>
    </citation>
    <scope>NUCLEOTIDE SEQUENCE [LARGE SCALE GENOMIC DNA]</scope>
    <source>
        <strain evidence="1 2">FH23</strain>
        <plasmid evidence="2">prapfh23c</plasmid>
    </source>
</reference>
<organism evidence="1 2">
    <name type="scientific">Rhizobium acidisoli</name>
    <dbReference type="NCBI Taxonomy" id="1538158"/>
    <lineage>
        <taxon>Bacteria</taxon>
        <taxon>Pseudomonadati</taxon>
        <taxon>Pseudomonadota</taxon>
        <taxon>Alphaproteobacteria</taxon>
        <taxon>Hyphomicrobiales</taxon>
        <taxon>Rhizobiaceae</taxon>
        <taxon>Rhizobium/Agrobacterium group</taxon>
        <taxon>Rhizobium</taxon>
    </lineage>
</organism>
<keyword evidence="2" id="KW-1185">Reference proteome</keyword>
<sequence length="77" mass="8381">MKGPLPGTVMLALSGCFGEKGRIYSVDERMADEVLPAKIPSKCRTNPGALRRMPNRQNAEAADWTLRLGHMNRALGG</sequence>
<dbReference type="KEGG" id="rad:CO657_31390"/>
<geneLocation type="plasmid" evidence="2">
    <name>prapfh23c</name>
</geneLocation>
<proteinExistence type="predicted"/>
<name>A0AAE5WTN5_9HYPH</name>
<dbReference type="PROSITE" id="PS51257">
    <property type="entry name" value="PROKAR_LIPOPROTEIN"/>
    <property type="match status" value="1"/>
</dbReference>
<dbReference type="EMBL" id="CP035001">
    <property type="protein sequence ID" value="QAS82307.1"/>
    <property type="molecule type" value="Genomic_DNA"/>
</dbReference>
<evidence type="ECO:0000313" key="2">
    <source>
        <dbReference type="Proteomes" id="UP000220927"/>
    </source>
</evidence>
<keyword evidence="1" id="KW-0614">Plasmid</keyword>
<dbReference type="InterPro" id="IPR047937">
    <property type="entry name" value="Eex_IncN-like"/>
</dbReference>
<dbReference type="NCBIfam" id="NF033894">
    <property type="entry name" value="Eex_IncN"/>
    <property type="match status" value="1"/>
</dbReference>
<gene>
    <name evidence="1" type="ORF">CO657_31390</name>
</gene>
<evidence type="ECO:0000313" key="1">
    <source>
        <dbReference type="EMBL" id="QAS82307.1"/>
    </source>
</evidence>
<dbReference type="Proteomes" id="UP000220927">
    <property type="component" value="Plasmid pRapFH23c"/>
</dbReference>